<organism evidence="14 15">
    <name type="scientific">Sphingomonas abietis</name>
    <dbReference type="NCBI Taxonomy" id="3012344"/>
    <lineage>
        <taxon>Bacteria</taxon>
        <taxon>Pseudomonadati</taxon>
        <taxon>Pseudomonadota</taxon>
        <taxon>Alphaproteobacteria</taxon>
        <taxon>Sphingomonadales</taxon>
        <taxon>Sphingomonadaceae</taxon>
        <taxon>Sphingomonas</taxon>
    </lineage>
</organism>
<dbReference type="PROSITE" id="PS52016">
    <property type="entry name" value="TONB_DEPENDENT_REC_3"/>
    <property type="match status" value="1"/>
</dbReference>
<dbReference type="InterPro" id="IPR039426">
    <property type="entry name" value="TonB-dep_rcpt-like"/>
</dbReference>
<keyword evidence="6 8" id="KW-0472">Membrane</keyword>
<keyword evidence="2 8" id="KW-0813">Transport</keyword>
<keyword evidence="15" id="KW-1185">Reference proteome</keyword>
<dbReference type="InterPro" id="IPR010104">
    <property type="entry name" value="TonB_rcpt_bac"/>
</dbReference>
<keyword evidence="14" id="KW-0675">Receptor</keyword>
<comment type="subcellular location">
    <subcellularLocation>
        <location evidence="1 8">Cell outer membrane</location>
        <topology evidence="1 8">Multi-pass membrane protein</topology>
    </subcellularLocation>
</comment>
<sequence>MIDMKTSLRLTSGVAAILIAASSPAVMAQDSAAPAGVQASQDATQPAPISARAKKRLERAAARRRAKEDKIAHKKGETAGAEGNDIVVVGLKGSLESSRNKKRKAKQIVDSVTAEDAGKLPDNNVPEALARVTGVAIDRVHGEGQNVTIRGLSDIQTTINNNDVGGVSRSGTGVEASIGPSRSMTLADIPAELLKSVDVYKTRTADQVEGGIAGTVNVELRRPLDLKKGWTVAGSFRDVHSDIGNTFSPYGSMLVAYHADTGIGEMGFLVNASYEKNKYEEDYVFDESPQLAPSGTPSYLSLPANLRDSLAIPYRVTYGVDSGEVTRPSLNASYQWKPSDKLEFVLEGSWLGSREDANSNTLRLITNDGNSTYSNLVLNPEGTIKSLTMTNPNGFAGGPESSYNHIVSNAFNTNFEAHWHSDRVKIDAGVQYTWTKAHNRFLNVMGAFAGNTSANVDFDSSLVPGGGPFVQFNGVDYSDPSDYVIRQIHDEYTKSSSNSLNAHLDFTVDTSDTGFFRSLQFGARATDSKTSSYTGYRDGGFDVLASRPGISSVPGTALETTTPDIPGVSTPTWYHLDSEQLLSNWAQTRAYLSALNPTMYDGGTYATDLPDADSYNDSKEHEYTWAAYAQFNYGFKAIFPIDGVIGARVTNTWGSSMGAVAVGGTNAKTGVYSTTYTPSSARANYVDFLPNLNAIVHFTKNVQLRLAYTWNVQRPDFGSLSPQVQYNADTIRTEYSYVYSGNPDLKPIKERSYDASLEYYFGRAGQLSAGAFLKTQKGFIYYTEEIGKVPGLPDGDVDHYIGKPRNAGPGKIQGFEFAGQSFFDFLPGIWHNFGVNANLTYIPTASLDLGEYGLIGTTQDVPGLRYAPYTSKITYNAALFYDTPVFGARVAWNYRSKYKNDINSYSPVYQIYTKATSRLDASINYTPFKFLTFTLEGTNLLRSYQNQYYGAVAGLPVGVRVQARTVQAGARFRF</sequence>
<keyword evidence="4 8" id="KW-0812">Transmembrane</keyword>
<protein>
    <submittedName>
        <fullName evidence="14">TonB-dependent receptor</fullName>
    </submittedName>
</protein>
<dbReference type="Pfam" id="PF07715">
    <property type="entry name" value="Plug"/>
    <property type="match status" value="1"/>
</dbReference>
<dbReference type="InterPro" id="IPR037066">
    <property type="entry name" value="Plug_dom_sf"/>
</dbReference>
<dbReference type="NCBIfam" id="TIGR01782">
    <property type="entry name" value="TonB-Xanth-Caul"/>
    <property type="match status" value="1"/>
</dbReference>
<feature type="region of interest" description="Disordered" evidence="10">
    <location>
        <begin position="58"/>
        <end position="77"/>
    </location>
</feature>
<evidence type="ECO:0000256" key="7">
    <source>
        <dbReference type="ARBA" id="ARBA00023237"/>
    </source>
</evidence>
<dbReference type="RefSeq" id="WP_270078637.1">
    <property type="nucleotide sequence ID" value="NZ_CP115174.1"/>
</dbReference>
<evidence type="ECO:0000259" key="12">
    <source>
        <dbReference type="Pfam" id="PF00593"/>
    </source>
</evidence>
<dbReference type="Gene3D" id="2.170.130.10">
    <property type="entry name" value="TonB-dependent receptor, plug domain"/>
    <property type="match status" value="1"/>
</dbReference>
<feature type="signal peptide" evidence="11">
    <location>
        <begin position="1"/>
        <end position="28"/>
    </location>
</feature>
<dbReference type="PANTHER" id="PTHR40980">
    <property type="entry name" value="PLUG DOMAIN-CONTAINING PROTEIN"/>
    <property type="match status" value="1"/>
</dbReference>
<evidence type="ECO:0000256" key="5">
    <source>
        <dbReference type="ARBA" id="ARBA00023077"/>
    </source>
</evidence>
<dbReference type="InterPro" id="IPR000531">
    <property type="entry name" value="Beta-barrel_TonB"/>
</dbReference>
<keyword evidence="7 8" id="KW-0998">Cell outer membrane</keyword>
<keyword evidence="11" id="KW-0732">Signal</keyword>
<accession>A0ABY7NR68</accession>
<dbReference type="EMBL" id="CP115174">
    <property type="protein sequence ID" value="WBO24008.1"/>
    <property type="molecule type" value="Genomic_DNA"/>
</dbReference>
<evidence type="ECO:0000259" key="13">
    <source>
        <dbReference type="Pfam" id="PF07715"/>
    </source>
</evidence>
<evidence type="ECO:0000256" key="11">
    <source>
        <dbReference type="SAM" id="SignalP"/>
    </source>
</evidence>
<evidence type="ECO:0000256" key="4">
    <source>
        <dbReference type="ARBA" id="ARBA00022692"/>
    </source>
</evidence>
<proteinExistence type="inferred from homology"/>
<dbReference type="Proteomes" id="UP001210865">
    <property type="component" value="Chromosome"/>
</dbReference>
<evidence type="ECO:0000256" key="1">
    <source>
        <dbReference type="ARBA" id="ARBA00004571"/>
    </source>
</evidence>
<evidence type="ECO:0000256" key="6">
    <source>
        <dbReference type="ARBA" id="ARBA00023136"/>
    </source>
</evidence>
<keyword evidence="5 9" id="KW-0798">TonB box</keyword>
<evidence type="ECO:0000256" key="8">
    <source>
        <dbReference type="PROSITE-ProRule" id="PRU01360"/>
    </source>
</evidence>
<evidence type="ECO:0000256" key="10">
    <source>
        <dbReference type="SAM" id="MobiDB-lite"/>
    </source>
</evidence>
<evidence type="ECO:0000313" key="14">
    <source>
        <dbReference type="EMBL" id="WBO24008.1"/>
    </source>
</evidence>
<evidence type="ECO:0000256" key="9">
    <source>
        <dbReference type="RuleBase" id="RU003357"/>
    </source>
</evidence>
<dbReference type="InterPro" id="IPR012910">
    <property type="entry name" value="Plug_dom"/>
</dbReference>
<evidence type="ECO:0000313" key="15">
    <source>
        <dbReference type="Proteomes" id="UP001210865"/>
    </source>
</evidence>
<dbReference type="PANTHER" id="PTHR40980:SF3">
    <property type="entry name" value="TONB-DEPENDENT RECEPTOR-LIKE BETA-BARREL DOMAIN-CONTAINING PROTEIN"/>
    <property type="match status" value="1"/>
</dbReference>
<dbReference type="Pfam" id="PF00593">
    <property type="entry name" value="TonB_dep_Rec_b-barrel"/>
    <property type="match status" value="1"/>
</dbReference>
<keyword evidence="3 8" id="KW-1134">Transmembrane beta strand</keyword>
<feature type="chain" id="PRO_5045426346" evidence="11">
    <location>
        <begin position="29"/>
        <end position="974"/>
    </location>
</feature>
<comment type="similarity">
    <text evidence="8 9">Belongs to the TonB-dependent receptor family.</text>
</comment>
<reference evidence="14 15" key="1">
    <citation type="submission" date="2022-12" db="EMBL/GenBank/DDBJ databases">
        <title>Sphingomonas abieness sp. nov., an endophytic bacterium isolated from Abies koreana.</title>
        <authorList>
            <person name="Jiang L."/>
            <person name="Lee J."/>
        </authorList>
    </citation>
    <scope>NUCLEOTIDE SEQUENCE [LARGE SCALE GENOMIC DNA]</scope>
    <source>
        <strain evidence="15">PAMB 00755</strain>
    </source>
</reference>
<dbReference type="SUPFAM" id="SSF56935">
    <property type="entry name" value="Porins"/>
    <property type="match status" value="1"/>
</dbReference>
<evidence type="ECO:0000256" key="3">
    <source>
        <dbReference type="ARBA" id="ARBA00022452"/>
    </source>
</evidence>
<feature type="domain" description="TonB-dependent receptor-like beta-barrel" evidence="12">
    <location>
        <begin position="457"/>
        <end position="940"/>
    </location>
</feature>
<feature type="domain" description="TonB-dependent receptor plug" evidence="13">
    <location>
        <begin position="101"/>
        <end position="215"/>
    </location>
</feature>
<evidence type="ECO:0000256" key="2">
    <source>
        <dbReference type="ARBA" id="ARBA00022448"/>
    </source>
</evidence>
<gene>
    <name evidence="14" type="ORF">PBT88_07835</name>
</gene>
<dbReference type="InterPro" id="IPR036942">
    <property type="entry name" value="Beta-barrel_TonB_sf"/>
</dbReference>
<name>A0ABY7NR68_9SPHN</name>
<dbReference type="Gene3D" id="2.40.170.20">
    <property type="entry name" value="TonB-dependent receptor, beta-barrel domain"/>
    <property type="match status" value="1"/>
</dbReference>